<evidence type="ECO:0000313" key="2">
    <source>
        <dbReference type="Proteomes" id="UP000011873"/>
    </source>
</evidence>
<proteinExistence type="predicted"/>
<dbReference type="EMBL" id="ANMU01000124">
    <property type="protein sequence ID" value="EMJ79717.1"/>
    <property type="molecule type" value="Genomic_DNA"/>
</dbReference>
<sequence>MIFHYDGFGKSSPSKRFIRIRRATIEARRFSYQLDFSDEAEN</sequence>
<name>M6BJ04_LEPBO</name>
<dbReference type="PATRIC" id="fig|1218567.3.peg.3227"/>
<dbReference type="AlphaFoldDB" id="M6BJ04"/>
<organism evidence="1 2">
    <name type="scientific">Leptospira borgpetersenii serovar Hardjo-bovis str. Sponselee</name>
    <dbReference type="NCBI Taxonomy" id="1303729"/>
    <lineage>
        <taxon>Bacteria</taxon>
        <taxon>Pseudomonadati</taxon>
        <taxon>Spirochaetota</taxon>
        <taxon>Spirochaetia</taxon>
        <taxon>Leptospirales</taxon>
        <taxon>Leptospiraceae</taxon>
        <taxon>Leptospira</taxon>
    </lineage>
</organism>
<accession>M6BJ04</accession>
<gene>
    <name evidence="1" type="ORF">LEP1GSC016_3607</name>
</gene>
<comment type="caution">
    <text evidence="1">The sequence shown here is derived from an EMBL/GenBank/DDBJ whole genome shotgun (WGS) entry which is preliminary data.</text>
</comment>
<protein>
    <submittedName>
        <fullName evidence="1">Uncharacterized protein</fullName>
    </submittedName>
</protein>
<evidence type="ECO:0000313" key="1">
    <source>
        <dbReference type="EMBL" id="EMJ79717.1"/>
    </source>
</evidence>
<reference evidence="1 2" key="1">
    <citation type="submission" date="2013-01" db="EMBL/GenBank/DDBJ databases">
        <authorList>
            <person name="Harkins D.M."/>
            <person name="Durkin A.S."/>
            <person name="Brinkac L.M."/>
            <person name="Haft D.H."/>
            <person name="Selengut J.D."/>
            <person name="Sanka R."/>
            <person name="DePew J."/>
            <person name="Purushe J."/>
            <person name="Galloway R.L."/>
            <person name="Vinetz J.M."/>
            <person name="Sutton G.G."/>
            <person name="Nierman W.C."/>
            <person name="Fouts D.E."/>
        </authorList>
    </citation>
    <scope>NUCLEOTIDE SEQUENCE [LARGE SCALE GENOMIC DNA]</scope>
    <source>
        <strain evidence="1 2">Sponselee CDC</strain>
    </source>
</reference>
<dbReference type="Proteomes" id="UP000011873">
    <property type="component" value="Unassembled WGS sequence"/>
</dbReference>